<reference evidence="4" key="2">
    <citation type="journal article" date="2023" name="IMA Fungus">
        <title>Comparative genomic study of the Penicillium genus elucidates a diverse pangenome and 15 lateral gene transfer events.</title>
        <authorList>
            <person name="Petersen C."/>
            <person name="Sorensen T."/>
            <person name="Nielsen M.R."/>
            <person name="Sondergaard T.E."/>
            <person name="Sorensen J.L."/>
            <person name="Fitzpatrick D.A."/>
            <person name="Frisvad J.C."/>
            <person name="Nielsen K.L."/>
        </authorList>
    </citation>
    <scope>NUCLEOTIDE SEQUENCE</scope>
    <source>
        <strain evidence="4">IBT 35675</strain>
    </source>
</reference>
<evidence type="ECO:0000259" key="3">
    <source>
        <dbReference type="PROSITE" id="PS51352"/>
    </source>
</evidence>
<comment type="similarity">
    <text evidence="1">Belongs to the thioredoxin family.</text>
</comment>
<evidence type="ECO:0000313" key="4">
    <source>
        <dbReference type="EMBL" id="KAJ5341039.1"/>
    </source>
</evidence>
<protein>
    <recommendedName>
        <fullName evidence="3">Thioredoxin domain-containing protein</fullName>
    </recommendedName>
</protein>
<keyword evidence="5" id="KW-1185">Reference proteome</keyword>
<evidence type="ECO:0000256" key="2">
    <source>
        <dbReference type="ARBA" id="ARBA00023157"/>
    </source>
</evidence>
<dbReference type="SUPFAM" id="SSF52833">
    <property type="entry name" value="Thioredoxin-like"/>
    <property type="match status" value="1"/>
</dbReference>
<comment type="caution">
    <text evidence="4">The sequence shown here is derived from an EMBL/GenBank/DDBJ whole genome shotgun (WGS) entry which is preliminary data.</text>
</comment>
<dbReference type="InterPro" id="IPR013766">
    <property type="entry name" value="Thioredoxin_domain"/>
</dbReference>
<dbReference type="PRINTS" id="PR00421">
    <property type="entry name" value="THIOREDOXIN"/>
</dbReference>
<sequence>MQAFKSPAFKTITGSFNRSIPRNFSTTPISRFAPSSLKMAVIQIKTPEEYAEKVTNAPGPVVVDFFAEWCGPCKAISPAVEKLSEATTAVAFYKVDVDQLSSVAAENGVSAMPTFHFRKGGELVTQVKGANPPAINAAVQKLLE</sequence>
<dbReference type="PROSITE" id="PS00194">
    <property type="entry name" value="THIOREDOXIN_1"/>
    <property type="match status" value="1"/>
</dbReference>
<name>A0A9W9QR35_PENBR</name>
<dbReference type="FunFam" id="3.40.30.10:FF:000245">
    <property type="entry name" value="Thioredoxin"/>
    <property type="match status" value="1"/>
</dbReference>
<dbReference type="InterPro" id="IPR017937">
    <property type="entry name" value="Thioredoxin_CS"/>
</dbReference>
<dbReference type="Pfam" id="PF00085">
    <property type="entry name" value="Thioredoxin"/>
    <property type="match status" value="1"/>
</dbReference>
<dbReference type="InterPro" id="IPR036249">
    <property type="entry name" value="Thioredoxin-like_sf"/>
</dbReference>
<dbReference type="CDD" id="cd02947">
    <property type="entry name" value="TRX_family"/>
    <property type="match status" value="1"/>
</dbReference>
<organism evidence="4 5">
    <name type="scientific">Penicillium brevicompactum</name>
    <dbReference type="NCBI Taxonomy" id="5074"/>
    <lineage>
        <taxon>Eukaryota</taxon>
        <taxon>Fungi</taxon>
        <taxon>Dikarya</taxon>
        <taxon>Ascomycota</taxon>
        <taxon>Pezizomycotina</taxon>
        <taxon>Eurotiomycetes</taxon>
        <taxon>Eurotiomycetidae</taxon>
        <taxon>Eurotiales</taxon>
        <taxon>Aspergillaceae</taxon>
        <taxon>Penicillium</taxon>
    </lineage>
</organism>
<dbReference type="PANTHER" id="PTHR46115">
    <property type="entry name" value="THIOREDOXIN-LIKE PROTEIN 1"/>
    <property type="match status" value="1"/>
</dbReference>
<proteinExistence type="inferred from homology"/>
<dbReference type="AlphaFoldDB" id="A0A9W9QR35"/>
<feature type="domain" description="Thioredoxin" evidence="3">
    <location>
        <begin position="1"/>
        <end position="144"/>
    </location>
</feature>
<accession>A0A9W9QR35</accession>
<reference evidence="4" key="1">
    <citation type="submission" date="2022-12" db="EMBL/GenBank/DDBJ databases">
        <authorList>
            <person name="Petersen C."/>
        </authorList>
    </citation>
    <scope>NUCLEOTIDE SEQUENCE</scope>
    <source>
        <strain evidence="4">IBT 35675</strain>
    </source>
</reference>
<dbReference type="Proteomes" id="UP001148299">
    <property type="component" value="Unassembled WGS sequence"/>
</dbReference>
<dbReference type="PROSITE" id="PS51352">
    <property type="entry name" value="THIOREDOXIN_2"/>
    <property type="match status" value="1"/>
</dbReference>
<evidence type="ECO:0000256" key="1">
    <source>
        <dbReference type="ARBA" id="ARBA00008987"/>
    </source>
</evidence>
<dbReference type="EMBL" id="JAPZBR010000008">
    <property type="protein sequence ID" value="KAJ5341039.1"/>
    <property type="molecule type" value="Genomic_DNA"/>
</dbReference>
<evidence type="ECO:0000313" key="5">
    <source>
        <dbReference type="Proteomes" id="UP001148299"/>
    </source>
</evidence>
<dbReference type="Gene3D" id="3.40.30.10">
    <property type="entry name" value="Glutaredoxin"/>
    <property type="match status" value="1"/>
</dbReference>
<gene>
    <name evidence="4" type="ORF">N7541_010163</name>
</gene>
<keyword evidence="2" id="KW-1015">Disulfide bond</keyword>